<reference evidence="3 4" key="1">
    <citation type="journal article" date="2019" name="Int. J. Syst. Evol. Microbiol.">
        <title>The Global Catalogue of Microorganisms (GCM) 10K type strain sequencing project: providing services to taxonomists for standard genome sequencing and annotation.</title>
        <authorList>
            <consortium name="The Broad Institute Genomics Platform"/>
            <consortium name="The Broad Institute Genome Sequencing Center for Infectious Disease"/>
            <person name="Wu L."/>
            <person name="Ma J."/>
        </authorList>
    </citation>
    <scope>NUCLEOTIDE SEQUENCE [LARGE SCALE GENOMIC DNA]</scope>
    <source>
        <strain evidence="3 4">JCM 14942</strain>
    </source>
</reference>
<keyword evidence="1" id="KW-0378">Hydrolase</keyword>
<dbReference type="InterPro" id="IPR006674">
    <property type="entry name" value="HD_domain"/>
</dbReference>
<gene>
    <name evidence="3" type="primary">dgt</name>
    <name evidence="3" type="ORF">GCM10009788_11200</name>
</gene>
<keyword evidence="4" id="KW-1185">Reference proteome</keyword>
<evidence type="ECO:0000313" key="3">
    <source>
        <dbReference type="EMBL" id="GAA1508680.1"/>
    </source>
</evidence>
<dbReference type="InterPro" id="IPR003607">
    <property type="entry name" value="HD/PDEase_dom"/>
</dbReference>
<dbReference type="NCBIfam" id="TIGR01353">
    <property type="entry name" value="dGTP_triPase"/>
    <property type="match status" value="1"/>
</dbReference>
<dbReference type="CDD" id="cd00077">
    <property type="entry name" value="HDc"/>
    <property type="match status" value="1"/>
</dbReference>
<evidence type="ECO:0000256" key="1">
    <source>
        <dbReference type="ARBA" id="ARBA00022801"/>
    </source>
</evidence>
<protein>
    <submittedName>
        <fullName evidence="3">DNTP triphosphohydrolase</fullName>
    </submittedName>
</protein>
<feature type="domain" description="HD/PDEase" evidence="2">
    <location>
        <begin position="74"/>
        <end position="287"/>
    </location>
</feature>
<dbReference type="SMART" id="SM00471">
    <property type="entry name" value="HDc"/>
    <property type="match status" value="1"/>
</dbReference>
<dbReference type="EMBL" id="BAAAOR010000007">
    <property type="protein sequence ID" value="GAA1508680.1"/>
    <property type="molecule type" value="Genomic_DNA"/>
</dbReference>
<dbReference type="InterPro" id="IPR006261">
    <property type="entry name" value="dGTPase"/>
</dbReference>
<evidence type="ECO:0000313" key="4">
    <source>
        <dbReference type="Proteomes" id="UP001500842"/>
    </source>
</evidence>
<dbReference type="Pfam" id="PF01966">
    <property type="entry name" value="HD"/>
    <property type="match status" value="1"/>
</dbReference>
<dbReference type="SUPFAM" id="SSF109604">
    <property type="entry name" value="HD-domain/PDEase-like"/>
    <property type="match status" value="1"/>
</dbReference>
<comment type="caution">
    <text evidence="3">The sequence shown here is derived from an EMBL/GenBank/DDBJ whole genome shotgun (WGS) entry which is preliminary data.</text>
</comment>
<dbReference type="PANTHER" id="PTHR11373">
    <property type="entry name" value="DEOXYNUCLEOSIDE TRIPHOSPHATE TRIPHOSPHOHYDROLASE"/>
    <property type="match status" value="1"/>
</dbReference>
<name>A0ABN2A0U1_9ACTN</name>
<organism evidence="3 4">
    <name type="scientific">Nocardioides humi</name>
    <dbReference type="NCBI Taxonomy" id="449461"/>
    <lineage>
        <taxon>Bacteria</taxon>
        <taxon>Bacillati</taxon>
        <taxon>Actinomycetota</taxon>
        <taxon>Actinomycetes</taxon>
        <taxon>Propionibacteriales</taxon>
        <taxon>Nocardioidaceae</taxon>
        <taxon>Nocardioides</taxon>
    </lineage>
</organism>
<dbReference type="PANTHER" id="PTHR11373:SF32">
    <property type="entry name" value="DEOXYGUANOSINETRIPHOSPHATE TRIPHOSPHOHYDROLASE"/>
    <property type="match status" value="1"/>
</dbReference>
<dbReference type="InterPro" id="IPR050135">
    <property type="entry name" value="dGTPase-like"/>
</dbReference>
<sequence>MPASASGRGEVGGLALLPDDTVALRDTRIKPSEIDPDDRRTPSQKDVDRLFYSTSFMRLNAVTQIVPPDPLRPLVHNRMTHSLKVSQIARTIAAQKVVEAQEETDAGRALRRRILHLGGLDASVAEAAGLAHDLGHPPFGHAGEKALDLFVQRDQLDMPDQPSLTVEDGFEGNAQAFRIATQIDPMFGAGVGLNLTAATRAAILKYPWARVDHRHPAHDGMLPRVAELRNEKFGYYRIDSVQFDYARAWLPAELRSVDSPRQSLEASIMDVADDITYAVHDYEDYLHMGVIPVDEVAEDLSLFLATKGPKGPLVSLAERLNGKYERFSAESLLSAALIHSKSQTKRKYDRFQRSGIIRDLLNSVRVTEDPVGDVGAHVSLGDLEWHRVELLKHFVRQYVIGRPELALMQAGQSQVLRNGLRGLAHWGNLDPTRLPVVLRKLLEEVSELGQHDARAYVDFTCTLGDTQFEHFVSVLTGGVGPRFSTSNFA</sequence>
<evidence type="ECO:0000259" key="2">
    <source>
        <dbReference type="SMART" id="SM00471"/>
    </source>
</evidence>
<dbReference type="Gene3D" id="1.10.3210.10">
    <property type="entry name" value="Hypothetical protein af1432"/>
    <property type="match status" value="1"/>
</dbReference>
<proteinExistence type="predicted"/>
<accession>A0ABN2A0U1</accession>
<dbReference type="Proteomes" id="UP001500842">
    <property type="component" value="Unassembled WGS sequence"/>
</dbReference>